<feature type="non-terminal residue" evidence="1">
    <location>
        <position position="1"/>
    </location>
</feature>
<evidence type="ECO:0000313" key="1">
    <source>
        <dbReference type="EMBL" id="KKM79536.1"/>
    </source>
</evidence>
<proteinExistence type="predicted"/>
<sequence>INDLPLDLKSEKNKEVQNNNFLDFELYKYYCSKGPPVIET</sequence>
<gene>
    <name evidence="1" type="ORF">LCGC14_1348910</name>
</gene>
<comment type="caution">
    <text evidence="1">The sequence shown here is derived from an EMBL/GenBank/DDBJ whole genome shotgun (WGS) entry which is preliminary data.</text>
</comment>
<dbReference type="EMBL" id="LAZR01008319">
    <property type="protein sequence ID" value="KKM79536.1"/>
    <property type="molecule type" value="Genomic_DNA"/>
</dbReference>
<reference evidence="1" key="1">
    <citation type="journal article" date="2015" name="Nature">
        <title>Complex archaea that bridge the gap between prokaryotes and eukaryotes.</title>
        <authorList>
            <person name="Spang A."/>
            <person name="Saw J.H."/>
            <person name="Jorgensen S.L."/>
            <person name="Zaremba-Niedzwiedzka K."/>
            <person name="Martijn J."/>
            <person name="Lind A.E."/>
            <person name="van Eijk R."/>
            <person name="Schleper C."/>
            <person name="Guy L."/>
            <person name="Ettema T.J."/>
        </authorList>
    </citation>
    <scope>NUCLEOTIDE SEQUENCE</scope>
</reference>
<organism evidence="1">
    <name type="scientific">marine sediment metagenome</name>
    <dbReference type="NCBI Taxonomy" id="412755"/>
    <lineage>
        <taxon>unclassified sequences</taxon>
        <taxon>metagenomes</taxon>
        <taxon>ecological metagenomes</taxon>
    </lineage>
</organism>
<name>A0A0F9KXG9_9ZZZZ</name>
<accession>A0A0F9KXG9</accession>
<protein>
    <submittedName>
        <fullName evidence="1">Uncharacterized protein</fullName>
    </submittedName>
</protein>
<dbReference type="AlphaFoldDB" id="A0A0F9KXG9"/>